<feature type="transmembrane region" description="Helical" evidence="2">
    <location>
        <begin position="206"/>
        <end position="224"/>
    </location>
</feature>
<dbReference type="InterPro" id="IPR036938">
    <property type="entry name" value="PAP2/HPO_sf"/>
</dbReference>
<dbReference type="CDD" id="cd03392">
    <property type="entry name" value="PAP2_like_2"/>
    <property type="match status" value="1"/>
</dbReference>
<dbReference type="PANTHER" id="PTHR14969:SF13">
    <property type="entry name" value="AT30094P"/>
    <property type="match status" value="1"/>
</dbReference>
<organism evidence="4 5">
    <name type="scientific">Streptomyces tubbatahanensis</name>
    <dbReference type="NCBI Taxonomy" id="2923272"/>
    <lineage>
        <taxon>Bacteria</taxon>
        <taxon>Bacillati</taxon>
        <taxon>Actinomycetota</taxon>
        <taxon>Actinomycetes</taxon>
        <taxon>Kitasatosporales</taxon>
        <taxon>Streptomycetaceae</taxon>
        <taxon>Streptomyces</taxon>
    </lineage>
</organism>
<evidence type="ECO:0000256" key="2">
    <source>
        <dbReference type="SAM" id="Phobius"/>
    </source>
</evidence>
<evidence type="ECO:0000256" key="1">
    <source>
        <dbReference type="SAM" id="MobiDB-lite"/>
    </source>
</evidence>
<dbReference type="Proteomes" id="UP001202244">
    <property type="component" value="Chromosome"/>
</dbReference>
<proteinExistence type="predicted"/>
<feature type="transmembrane region" description="Helical" evidence="2">
    <location>
        <begin position="157"/>
        <end position="177"/>
    </location>
</feature>
<reference evidence="4 5" key="1">
    <citation type="journal article" date="2023" name="Microbiol. Spectr.">
        <title>Synergy between Genome Mining, Metabolomics, and Bioinformatics Uncovers Antibacterial Chlorinated Carbazole Alkaloids and Their Biosynthetic Gene Cluster from Streptomyces tubbatahanensis sp. nov., a Novel Actinomycete Isolated from Sulu Sea, Philippines.</title>
        <authorList>
            <person name="Tenebro C.P."/>
            <person name="Trono D.J.V.L."/>
            <person name="Balida L.A.P."/>
            <person name="Bayog L.K.A."/>
            <person name="Bruna J.R."/>
            <person name="Sabido E.M."/>
            <person name="Caspe D.P.C."/>
            <person name="de Los Santos E.L.C."/>
            <person name="Saludes J.P."/>
            <person name="Dalisay D.S."/>
        </authorList>
    </citation>
    <scope>NUCLEOTIDE SEQUENCE [LARGE SCALE GENOMIC DNA]</scope>
    <source>
        <strain evidence="4 5">DSD3025</strain>
    </source>
</reference>
<feature type="region of interest" description="Disordered" evidence="1">
    <location>
        <begin position="1"/>
        <end position="42"/>
    </location>
</feature>
<feature type="compositionally biased region" description="Polar residues" evidence="1">
    <location>
        <begin position="1"/>
        <end position="11"/>
    </location>
</feature>
<feature type="domain" description="Phosphatidic acid phosphatase type 2/haloperoxidase" evidence="3">
    <location>
        <begin position="160"/>
        <end position="273"/>
    </location>
</feature>
<keyword evidence="2" id="KW-0472">Membrane</keyword>
<dbReference type="SUPFAM" id="SSF48317">
    <property type="entry name" value="Acid phosphatase/Vanadium-dependent haloperoxidase"/>
    <property type="match status" value="1"/>
</dbReference>
<dbReference type="SMART" id="SM00014">
    <property type="entry name" value="acidPPc"/>
    <property type="match status" value="1"/>
</dbReference>
<feature type="transmembrane region" description="Helical" evidence="2">
    <location>
        <begin position="128"/>
        <end position="150"/>
    </location>
</feature>
<dbReference type="InterPro" id="IPR000326">
    <property type="entry name" value="PAP2/HPO"/>
</dbReference>
<sequence>MSGRSTPGSPHSTADGATGDAAGDASGNAPHDASGNAAGDASEALDPRGLLRQLAPVAVPVPAGSEVRRAGKGPRRARPLPLVAGLLAGLVLFAGVTYLALGVGAGFVDRPVLGEVVRHRLAALDGPVTVATHASKVPLLAASVLVALWLSWRQGSWAPVALVGATGALAVAAATVVKEVTDRSRPPAKLWAVQEDGFCYPSRHTVIATAVLLILAYVLTARIASRPARVALWAGAGALSVLAGLSRLYLGVHWPTDVVAGLVLGASVPLVVVTVYALRAGHPHARHP</sequence>
<keyword evidence="5" id="KW-1185">Reference proteome</keyword>
<dbReference type="Gene3D" id="1.20.144.10">
    <property type="entry name" value="Phosphatidic acid phosphatase type 2/haloperoxidase"/>
    <property type="match status" value="1"/>
</dbReference>
<feature type="compositionally biased region" description="Low complexity" evidence="1">
    <location>
        <begin position="12"/>
        <end position="27"/>
    </location>
</feature>
<dbReference type="Pfam" id="PF01569">
    <property type="entry name" value="PAP2"/>
    <property type="match status" value="1"/>
</dbReference>
<keyword evidence="2" id="KW-1133">Transmembrane helix</keyword>
<evidence type="ECO:0000259" key="3">
    <source>
        <dbReference type="SMART" id="SM00014"/>
    </source>
</evidence>
<feature type="transmembrane region" description="Helical" evidence="2">
    <location>
        <begin position="82"/>
        <end position="108"/>
    </location>
</feature>
<dbReference type="RefSeq" id="WP_242752797.1">
    <property type="nucleotide sequence ID" value="NZ_CP093846.1"/>
</dbReference>
<evidence type="ECO:0000313" key="5">
    <source>
        <dbReference type="Proteomes" id="UP001202244"/>
    </source>
</evidence>
<protein>
    <submittedName>
        <fullName evidence="4">Phosphatase PAP2 family protein</fullName>
    </submittedName>
</protein>
<dbReference type="PANTHER" id="PTHR14969">
    <property type="entry name" value="SPHINGOSINE-1-PHOSPHATE PHOSPHOHYDROLASE"/>
    <property type="match status" value="1"/>
</dbReference>
<feature type="transmembrane region" description="Helical" evidence="2">
    <location>
        <begin position="258"/>
        <end position="278"/>
    </location>
</feature>
<gene>
    <name evidence="4" type="ORF">MMF93_17825</name>
</gene>
<evidence type="ECO:0000313" key="4">
    <source>
        <dbReference type="EMBL" id="UNS98109.1"/>
    </source>
</evidence>
<dbReference type="EMBL" id="CP093846">
    <property type="protein sequence ID" value="UNS98109.1"/>
    <property type="molecule type" value="Genomic_DNA"/>
</dbReference>
<feature type="transmembrane region" description="Helical" evidence="2">
    <location>
        <begin position="231"/>
        <end position="252"/>
    </location>
</feature>
<name>A0ABY3XUR5_9ACTN</name>
<accession>A0ABY3XUR5</accession>
<keyword evidence="2" id="KW-0812">Transmembrane</keyword>